<feature type="binding site" evidence="9">
    <location>
        <position position="280"/>
    </location>
    <ligand>
        <name>substrate</name>
    </ligand>
</feature>
<dbReference type="GO" id="GO:0004015">
    <property type="term" value="F:adenosylmethionine-8-amino-7-oxononanoate transaminase activity"/>
    <property type="evidence" value="ECO:0007669"/>
    <property type="project" value="UniProtKB-EC"/>
</dbReference>
<comment type="subcellular location">
    <subcellularLocation>
        <location evidence="9">Cytoplasm</location>
    </subcellularLocation>
</comment>
<dbReference type="Proteomes" id="UP001379949">
    <property type="component" value="Unassembled WGS sequence"/>
</dbReference>
<evidence type="ECO:0000256" key="2">
    <source>
        <dbReference type="ARBA" id="ARBA00005063"/>
    </source>
</evidence>
<dbReference type="NCBIfam" id="TIGR00508">
    <property type="entry name" value="bioA"/>
    <property type="match status" value="1"/>
</dbReference>
<dbReference type="InterPro" id="IPR015424">
    <property type="entry name" value="PyrdxlP-dep_Trfase"/>
</dbReference>
<dbReference type="RefSeq" id="WP_341567822.1">
    <property type="nucleotide sequence ID" value="NZ_JBAKAR010000013.1"/>
</dbReference>
<dbReference type="Gene3D" id="3.90.1150.10">
    <property type="entry name" value="Aspartate Aminotransferase, domain 1"/>
    <property type="match status" value="1"/>
</dbReference>
<evidence type="ECO:0000256" key="4">
    <source>
        <dbReference type="ARBA" id="ARBA00022679"/>
    </source>
</evidence>
<dbReference type="EC" id="2.6.1.62" evidence="9"/>
<feature type="binding site" evidence="9">
    <location>
        <begin position="313"/>
        <end position="314"/>
    </location>
    <ligand>
        <name>pyridoxal 5'-phosphate</name>
        <dbReference type="ChEBI" id="CHEBI:597326"/>
    </ligand>
</feature>
<keyword evidence="6 9" id="KW-0093">Biotin biosynthesis</keyword>
<feature type="binding site" evidence="9">
    <location>
        <position position="251"/>
    </location>
    <ligand>
        <name>pyridoxal 5'-phosphate</name>
        <dbReference type="ChEBI" id="CHEBI:597326"/>
    </ligand>
</feature>
<feature type="binding site" evidence="9">
    <location>
        <position position="312"/>
    </location>
    <ligand>
        <name>substrate</name>
    </ligand>
</feature>
<feature type="binding site" evidence="9">
    <location>
        <position position="396"/>
    </location>
    <ligand>
        <name>substrate</name>
    </ligand>
</feature>
<dbReference type="SUPFAM" id="SSF53383">
    <property type="entry name" value="PLP-dependent transferases"/>
    <property type="match status" value="1"/>
</dbReference>
<keyword evidence="9" id="KW-0963">Cytoplasm</keyword>
<evidence type="ECO:0000256" key="9">
    <source>
        <dbReference type="HAMAP-Rule" id="MF_00834"/>
    </source>
</evidence>
<evidence type="ECO:0000256" key="7">
    <source>
        <dbReference type="ARBA" id="ARBA00022898"/>
    </source>
</evidence>
<dbReference type="InterPro" id="IPR005814">
    <property type="entry name" value="Aminotrans_3"/>
</dbReference>
<proteinExistence type="inferred from homology"/>
<keyword evidence="7 9" id="KW-0663">Pyridoxal phosphate</keyword>
<gene>
    <name evidence="9 10" type="primary">bioA</name>
    <name evidence="10" type="ORF">V6242_14110</name>
</gene>
<reference evidence="10 11" key="1">
    <citation type="submission" date="2024-02" db="EMBL/GenBank/DDBJ databases">
        <title>Bacteria isolated from the canopy kelp, Nereocystis luetkeana.</title>
        <authorList>
            <person name="Pfister C.A."/>
            <person name="Younker I.T."/>
            <person name="Light S.H."/>
        </authorList>
    </citation>
    <scope>NUCLEOTIDE SEQUENCE [LARGE SCALE GENOMIC DNA]</scope>
    <source>
        <strain evidence="10 11">TI.4.07</strain>
    </source>
</reference>
<evidence type="ECO:0000313" key="11">
    <source>
        <dbReference type="Proteomes" id="UP001379949"/>
    </source>
</evidence>
<dbReference type="EMBL" id="JBAKAR010000013">
    <property type="protein sequence ID" value="MEL0614287.1"/>
    <property type="molecule type" value="Genomic_DNA"/>
</dbReference>
<accession>A0ABU9G718</accession>
<evidence type="ECO:0000256" key="1">
    <source>
        <dbReference type="ARBA" id="ARBA00001933"/>
    </source>
</evidence>
<feature type="site" description="Participates in the substrate recognition with KAPA and in a stacking interaction with the adenine ring of SAM" evidence="9">
    <location>
        <position position="22"/>
    </location>
</feature>
<comment type="caution">
    <text evidence="10">The sequence shown here is derived from an EMBL/GenBank/DDBJ whole genome shotgun (WGS) entry which is preliminary data.</text>
</comment>
<comment type="subunit">
    <text evidence="9">Homodimer.</text>
</comment>
<sequence>MQDSLTSQEYIELDKQRLWHPYTSMSAPTPHYLVEHASECEITLASGATLIDGMSSWWSVIHGYNHPSINQALKSQIDDFSHVMFGGFTHKPAIDLANKLINMTPEPLQRVFFSDSGSVSVEVALKMAIQYWHSQGKPTKQYFATPKSGYHGDTFAAMSVCDPENGMHNLFNGAVTEQCFVSPPPIGINNPVKEEYIDEIRQLFIEKHQTIAGFIIEPVVQNAGGMRFYNPEYLNRLRDLCDEFDILLIFDEIATGFGRTGKLFATNHTNICPDIMCVGKALTGGYITLAATLTTDKVALGISDKGGVFMHGPTFMGNPLACAAANASLSLLASYDIEARIGQIEHWMTEALAPCASLAQVADVRCFGAIGVVELKSAVDQHQIQPKFVERGVWVRPFGKLIYLMPPYIITQSQIQTLGNAIYEIASEE</sequence>
<comment type="pathway">
    <text evidence="2 9">Cofactor biosynthesis; biotin biosynthesis; 7,8-diaminononanoate from 8-amino-7-oxononanoate (SAM route): step 1/1.</text>
</comment>
<comment type="function">
    <text evidence="9">Catalyzes the transfer of the alpha-amino group from S-adenosyl-L-methionine (SAM) to 7-keto-8-aminopelargonic acid (KAPA) to form 7,8-diaminopelargonic acid (DAPA). It is the only aminotransferase known to utilize SAM as an amino donor.</text>
</comment>
<dbReference type="Gene3D" id="3.40.640.10">
    <property type="entry name" value="Type I PLP-dependent aspartate aminotransferase-like (Major domain)"/>
    <property type="match status" value="1"/>
</dbReference>
<keyword evidence="5 9" id="KW-0949">S-adenosyl-L-methionine</keyword>
<evidence type="ECO:0000256" key="6">
    <source>
        <dbReference type="ARBA" id="ARBA00022756"/>
    </source>
</evidence>
<comment type="cofactor">
    <cofactor evidence="1 9">
        <name>pyridoxal 5'-phosphate</name>
        <dbReference type="ChEBI" id="CHEBI:597326"/>
    </cofactor>
</comment>
<evidence type="ECO:0000313" key="10">
    <source>
        <dbReference type="EMBL" id="MEL0614287.1"/>
    </source>
</evidence>
<organism evidence="10 11">
    <name type="scientific">Marinomonas arenicola</name>
    <dbReference type="NCBI Taxonomy" id="569601"/>
    <lineage>
        <taxon>Bacteria</taxon>
        <taxon>Pseudomonadati</taxon>
        <taxon>Pseudomonadota</taxon>
        <taxon>Gammaproteobacteria</taxon>
        <taxon>Oceanospirillales</taxon>
        <taxon>Oceanospirillaceae</taxon>
        <taxon>Marinomonas</taxon>
    </lineage>
</organism>
<dbReference type="InterPro" id="IPR015422">
    <property type="entry name" value="PyrdxlP-dep_Trfase_small"/>
</dbReference>
<protein>
    <recommendedName>
        <fullName evidence="9">Adenosylmethionine-8-amino-7-oxononanoate aminotransferase</fullName>
        <ecNumber evidence="9">2.6.1.62</ecNumber>
    </recommendedName>
    <alternativeName>
        <fullName evidence="9">7,8-diamino-pelargonic acid aminotransferase</fullName>
        <shortName evidence="9">DAPA AT</shortName>
        <shortName evidence="9">DAPA aminotransferase</shortName>
    </alternativeName>
    <alternativeName>
        <fullName evidence="9">7,8-diaminononanoate synthase</fullName>
        <shortName evidence="9">DANS</shortName>
    </alternativeName>
    <alternativeName>
        <fullName evidence="9">Diaminopelargonic acid synthase</fullName>
    </alternativeName>
</protein>
<dbReference type="PANTHER" id="PTHR42684">
    <property type="entry name" value="ADENOSYLMETHIONINE-8-AMINO-7-OXONONANOATE AMINOTRANSFERASE"/>
    <property type="match status" value="1"/>
</dbReference>
<dbReference type="InterPro" id="IPR049704">
    <property type="entry name" value="Aminotrans_3_PPA_site"/>
</dbReference>
<keyword evidence="11" id="KW-1185">Reference proteome</keyword>
<comment type="similarity">
    <text evidence="9">Belongs to the class-III pyridoxal-phosphate-dependent aminotransferase family. BioA subfamily.</text>
</comment>
<dbReference type="InterPro" id="IPR015421">
    <property type="entry name" value="PyrdxlP-dep_Trfase_major"/>
</dbReference>
<dbReference type="PANTHER" id="PTHR42684:SF17">
    <property type="entry name" value="ADENOSYLMETHIONINE-8-AMINO-7-OXONONANOATE AMINOTRANSFERASE"/>
    <property type="match status" value="1"/>
</dbReference>
<feature type="modified residue" description="N6-(pyridoxal phosphate)lysine" evidence="9">
    <location>
        <position position="280"/>
    </location>
</feature>
<dbReference type="Pfam" id="PF00202">
    <property type="entry name" value="Aminotran_3"/>
    <property type="match status" value="1"/>
</dbReference>
<dbReference type="NCBIfam" id="NF005940">
    <property type="entry name" value="PRK07986.1"/>
    <property type="match status" value="1"/>
</dbReference>
<keyword evidence="4 9" id="KW-0808">Transferase</keyword>
<comment type="catalytic activity">
    <reaction evidence="8 9">
        <text>(8S)-8-amino-7-oxononanoate + S-adenosyl-L-methionine = S-adenosyl-4-methylsulfanyl-2-oxobutanoate + (7R,8S)-7,8-diammoniononanoate</text>
        <dbReference type="Rhea" id="RHEA:16861"/>
        <dbReference type="ChEBI" id="CHEBI:16490"/>
        <dbReference type="ChEBI" id="CHEBI:59789"/>
        <dbReference type="ChEBI" id="CHEBI:149468"/>
        <dbReference type="ChEBI" id="CHEBI:149469"/>
        <dbReference type="EC" id="2.6.1.62"/>
    </reaction>
</comment>
<name>A0ABU9G718_9GAMM</name>
<dbReference type="InterPro" id="IPR005815">
    <property type="entry name" value="BioA"/>
</dbReference>
<feature type="binding site" evidence="9">
    <location>
        <begin position="117"/>
        <end position="118"/>
    </location>
    <ligand>
        <name>pyridoxal 5'-phosphate</name>
        <dbReference type="ChEBI" id="CHEBI:597326"/>
    </ligand>
</feature>
<dbReference type="PROSITE" id="PS00600">
    <property type="entry name" value="AA_TRANSFER_CLASS_3"/>
    <property type="match status" value="1"/>
</dbReference>
<dbReference type="CDD" id="cd00610">
    <property type="entry name" value="OAT_like"/>
    <property type="match status" value="1"/>
</dbReference>
<dbReference type="NCBIfam" id="NF004624">
    <property type="entry name" value="PRK05964.1"/>
    <property type="match status" value="1"/>
</dbReference>
<evidence type="ECO:0000256" key="8">
    <source>
        <dbReference type="ARBA" id="ARBA00048449"/>
    </source>
</evidence>
<evidence type="ECO:0000256" key="5">
    <source>
        <dbReference type="ARBA" id="ARBA00022691"/>
    </source>
</evidence>
<keyword evidence="3 9" id="KW-0032">Aminotransferase</keyword>
<evidence type="ECO:0000256" key="3">
    <source>
        <dbReference type="ARBA" id="ARBA00022576"/>
    </source>
</evidence>
<feature type="binding site" evidence="9">
    <location>
        <position position="150"/>
    </location>
    <ligand>
        <name>substrate</name>
    </ligand>
</feature>
<dbReference type="HAMAP" id="MF_00834">
    <property type="entry name" value="BioA"/>
    <property type="match status" value="1"/>
</dbReference>
<dbReference type="PIRSF" id="PIRSF000521">
    <property type="entry name" value="Transaminase_4ab_Lys_Orn"/>
    <property type="match status" value="1"/>
</dbReference>
<feature type="binding site" evidence="9">
    <location>
        <position position="57"/>
    </location>
    <ligand>
        <name>substrate</name>
    </ligand>
</feature>